<feature type="compositionally biased region" description="Polar residues" evidence="4">
    <location>
        <begin position="47"/>
        <end position="59"/>
    </location>
</feature>
<evidence type="ECO:0000256" key="3">
    <source>
        <dbReference type="ARBA" id="ARBA00023274"/>
    </source>
</evidence>
<dbReference type="Gene3D" id="1.10.455.10">
    <property type="entry name" value="Ribosomal protein S7 domain"/>
    <property type="match status" value="2"/>
</dbReference>
<dbReference type="InterPro" id="IPR023798">
    <property type="entry name" value="Ribosomal_uS7_dom"/>
</dbReference>
<dbReference type="Pfam" id="PF11347">
    <property type="entry name" value="CRR42-like"/>
    <property type="match status" value="1"/>
</dbReference>
<keyword evidence="7" id="KW-1185">Reference proteome</keyword>
<keyword evidence="2" id="KW-0689">Ribosomal protein</keyword>
<comment type="similarity">
    <text evidence="1">Belongs to the universal ribosomal protein uS7 family.</text>
</comment>
<evidence type="ECO:0000256" key="4">
    <source>
        <dbReference type="SAM" id="MobiDB-lite"/>
    </source>
</evidence>
<comment type="caution">
    <text evidence="6">The sequence shown here is derived from an EMBL/GenBank/DDBJ whole genome shotgun (WGS) entry which is preliminary data.</text>
</comment>
<keyword evidence="3" id="KW-0687">Ribonucleoprotein</keyword>
<name>A0AAV0Q7K1_9ROSI</name>
<dbReference type="Pfam" id="PF00177">
    <property type="entry name" value="Ribosomal_S7"/>
    <property type="match status" value="1"/>
</dbReference>
<gene>
    <name evidence="6" type="ORF">LITE_LOCUS42135</name>
</gene>
<dbReference type="InterPro" id="IPR036823">
    <property type="entry name" value="Ribosomal_uS7_dom_sf"/>
</dbReference>
<dbReference type="EMBL" id="CAMGYJ010000009">
    <property type="protein sequence ID" value="CAI0541514.1"/>
    <property type="molecule type" value="Genomic_DNA"/>
</dbReference>
<dbReference type="InterPro" id="IPR021495">
    <property type="entry name" value="CRR42-like"/>
</dbReference>
<feature type="region of interest" description="Disordered" evidence="4">
    <location>
        <begin position="1"/>
        <end position="65"/>
    </location>
</feature>
<feature type="compositionally biased region" description="Polar residues" evidence="4">
    <location>
        <begin position="1"/>
        <end position="23"/>
    </location>
</feature>
<reference evidence="6" key="1">
    <citation type="submission" date="2022-08" db="EMBL/GenBank/DDBJ databases">
        <authorList>
            <person name="Gutierrez-Valencia J."/>
        </authorList>
    </citation>
    <scope>NUCLEOTIDE SEQUENCE</scope>
</reference>
<dbReference type="GO" id="GO:0005840">
    <property type="term" value="C:ribosome"/>
    <property type="evidence" value="ECO:0007669"/>
    <property type="project" value="UniProtKB-KW"/>
</dbReference>
<dbReference type="SUPFAM" id="SSF47973">
    <property type="entry name" value="Ribosomal protein S7"/>
    <property type="match status" value="1"/>
</dbReference>
<dbReference type="GO" id="GO:0010258">
    <property type="term" value="P:NADH dehydrogenase complex (plastoquinone) assembly"/>
    <property type="evidence" value="ECO:0007669"/>
    <property type="project" value="InterPro"/>
</dbReference>
<dbReference type="Proteomes" id="UP001154282">
    <property type="component" value="Unassembled WGS sequence"/>
</dbReference>
<sequence length="298" mass="32456">MAALSFSSPAATIPSRTSSQNQAPPLWHHQNRIRSNFAVTRCETGEEPSSASPENTVSSPEAKKPKKLQIGSPVVVVEAPRMIKTAANMPCLRVNSGLVNPGDVGRIVSRKPKDLWAVRLAIGTYLIDVRKFPKRILSSLRRFLSSPASATMEVEAQVPVPAPAPASVTGPMDVKLFNRWVFDDIHISLSDYIGVQAAKHATFVPHTAGRYSAKRFRKAQCPIIESGPREDATRIGSAGVVRRQAVDISPLRRVNQALYLLTTAECLADELINAAKGSSNSYAIKKKDEIERVAKANR</sequence>
<dbReference type="InterPro" id="IPR000235">
    <property type="entry name" value="Ribosomal_uS7"/>
</dbReference>
<feature type="domain" description="Small ribosomal subunit protein uS7" evidence="5">
    <location>
        <begin position="223"/>
        <end position="298"/>
    </location>
</feature>
<evidence type="ECO:0000313" key="6">
    <source>
        <dbReference type="EMBL" id="CAI0541514.1"/>
    </source>
</evidence>
<dbReference type="GO" id="GO:0006412">
    <property type="term" value="P:translation"/>
    <property type="evidence" value="ECO:0007669"/>
    <property type="project" value="InterPro"/>
</dbReference>
<protein>
    <recommendedName>
        <fullName evidence="5">Small ribosomal subunit protein uS7 domain-containing protein</fullName>
    </recommendedName>
</protein>
<evidence type="ECO:0000256" key="1">
    <source>
        <dbReference type="ARBA" id="ARBA00007151"/>
    </source>
</evidence>
<organism evidence="6 7">
    <name type="scientific">Linum tenue</name>
    <dbReference type="NCBI Taxonomy" id="586396"/>
    <lineage>
        <taxon>Eukaryota</taxon>
        <taxon>Viridiplantae</taxon>
        <taxon>Streptophyta</taxon>
        <taxon>Embryophyta</taxon>
        <taxon>Tracheophyta</taxon>
        <taxon>Spermatophyta</taxon>
        <taxon>Magnoliopsida</taxon>
        <taxon>eudicotyledons</taxon>
        <taxon>Gunneridae</taxon>
        <taxon>Pentapetalae</taxon>
        <taxon>rosids</taxon>
        <taxon>fabids</taxon>
        <taxon>Malpighiales</taxon>
        <taxon>Linaceae</taxon>
        <taxon>Linum</taxon>
    </lineage>
</organism>
<dbReference type="GO" id="GO:1990904">
    <property type="term" value="C:ribonucleoprotein complex"/>
    <property type="evidence" value="ECO:0007669"/>
    <property type="project" value="UniProtKB-KW"/>
</dbReference>
<evidence type="ECO:0000259" key="5">
    <source>
        <dbReference type="Pfam" id="PF00177"/>
    </source>
</evidence>
<evidence type="ECO:0000313" key="7">
    <source>
        <dbReference type="Proteomes" id="UP001154282"/>
    </source>
</evidence>
<accession>A0AAV0Q7K1</accession>
<proteinExistence type="inferred from homology"/>
<evidence type="ECO:0000256" key="2">
    <source>
        <dbReference type="ARBA" id="ARBA00022980"/>
    </source>
</evidence>
<dbReference type="PANTHER" id="PTHR11205">
    <property type="entry name" value="RIBOSOMAL PROTEIN S7"/>
    <property type="match status" value="1"/>
</dbReference>
<dbReference type="AlphaFoldDB" id="A0AAV0Q7K1"/>